<dbReference type="RefSeq" id="WP_286343265.1">
    <property type="nucleotide sequence ID" value="NZ_AP027732.1"/>
</dbReference>
<dbReference type="GO" id="GO:0008168">
    <property type="term" value="F:methyltransferase activity"/>
    <property type="evidence" value="ECO:0007669"/>
    <property type="project" value="UniProtKB-KW"/>
</dbReference>
<dbReference type="EMBL" id="AP027732">
    <property type="protein sequence ID" value="BDZ50170.1"/>
    <property type="molecule type" value="Genomic_DNA"/>
</dbReference>
<keyword evidence="5" id="KW-1185">Reference proteome</keyword>
<evidence type="ECO:0000259" key="3">
    <source>
        <dbReference type="Pfam" id="PF05175"/>
    </source>
</evidence>
<evidence type="ECO:0000313" key="4">
    <source>
        <dbReference type="EMBL" id="BDZ50170.1"/>
    </source>
</evidence>
<dbReference type="SUPFAM" id="SSF53335">
    <property type="entry name" value="S-adenosyl-L-methionine-dependent methyltransferases"/>
    <property type="match status" value="1"/>
</dbReference>
<dbReference type="CDD" id="cd02440">
    <property type="entry name" value="AdoMet_MTases"/>
    <property type="match status" value="1"/>
</dbReference>
<dbReference type="PANTHER" id="PTHR47816:SF4">
    <property type="entry name" value="RIBOSOMAL RNA SMALL SUBUNIT METHYLTRANSFERASE C"/>
    <property type="match status" value="1"/>
</dbReference>
<dbReference type="PANTHER" id="PTHR47816">
    <property type="entry name" value="RIBOSOMAL RNA SMALL SUBUNIT METHYLTRANSFERASE C"/>
    <property type="match status" value="1"/>
</dbReference>
<dbReference type="Pfam" id="PF05175">
    <property type="entry name" value="MTS"/>
    <property type="match status" value="1"/>
</dbReference>
<dbReference type="Gene3D" id="3.40.50.150">
    <property type="entry name" value="Vaccinia Virus protein VP39"/>
    <property type="match status" value="1"/>
</dbReference>
<keyword evidence="1 4" id="KW-0489">Methyltransferase</keyword>
<dbReference type="InterPro" id="IPR046977">
    <property type="entry name" value="RsmC/RlmG"/>
</dbReference>
<keyword evidence="2" id="KW-0808">Transferase</keyword>
<evidence type="ECO:0000256" key="2">
    <source>
        <dbReference type="ARBA" id="ARBA00022679"/>
    </source>
</evidence>
<dbReference type="GO" id="GO:0032259">
    <property type="term" value="P:methylation"/>
    <property type="evidence" value="ECO:0007669"/>
    <property type="project" value="UniProtKB-KW"/>
</dbReference>
<accession>A0ABM8GPK0</accession>
<name>A0ABM8GPK0_9MICO</name>
<organism evidence="4 5">
    <name type="scientific">Frondihabitans sucicola</name>
    <dbReference type="NCBI Taxonomy" id="1268041"/>
    <lineage>
        <taxon>Bacteria</taxon>
        <taxon>Bacillati</taxon>
        <taxon>Actinomycetota</taxon>
        <taxon>Actinomycetes</taxon>
        <taxon>Micrococcales</taxon>
        <taxon>Microbacteriaceae</taxon>
        <taxon>Frondihabitans</taxon>
    </lineage>
</organism>
<dbReference type="InterPro" id="IPR007848">
    <property type="entry name" value="Small_mtfrase_dom"/>
</dbReference>
<reference evidence="5" key="1">
    <citation type="journal article" date="2019" name="Int. J. Syst. Evol. Microbiol.">
        <title>The Global Catalogue of Microorganisms (GCM) 10K type strain sequencing project: providing services to taxonomists for standard genome sequencing and annotation.</title>
        <authorList>
            <consortium name="The Broad Institute Genomics Platform"/>
            <consortium name="The Broad Institute Genome Sequencing Center for Infectious Disease"/>
            <person name="Wu L."/>
            <person name="Ma J."/>
        </authorList>
    </citation>
    <scope>NUCLEOTIDE SEQUENCE [LARGE SCALE GENOMIC DNA]</scope>
    <source>
        <strain evidence="5">NBRC 108728</strain>
    </source>
</reference>
<evidence type="ECO:0000313" key="5">
    <source>
        <dbReference type="Proteomes" id="UP001321486"/>
    </source>
</evidence>
<protein>
    <submittedName>
        <fullName evidence="4">16S RNA G1207 methylase RsmC</fullName>
    </submittedName>
</protein>
<proteinExistence type="predicted"/>
<evidence type="ECO:0000256" key="1">
    <source>
        <dbReference type="ARBA" id="ARBA00022603"/>
    </source>
</evidence>
<sequence length="202" mass="22005">MASEHYFSSQPSSELRPREITVRIAGRELSLATAAGVFSPGRIDPGTEVLLAEMPTPPRDGIFLDVGCGWGPIALTLALLSPDATVWAVDVNERVLELLRENAKRAGITNINAVLPGDVPSDVVFDGIWSNPPIRVGKAVLHEILSTWLPRLGVDYEAYLVVAKNLGADSLQKWLNEHLDGVVEVERTSTSKGYRVLRATRL</sequence>
<dbReference type="InterPro" id="IPR029063">
    <property type="entry name" value="SAM-dependent_MTases_sf"/>
</dbReference>
<gene>
    <name evidence="4" type="ORF">GCM10025867_24110</name>
</gene>
<feature type="domain" description="Methyltransferase small" evidence="3">
    <location>
        <begin position="29"/>
        <end position="197"/>
    </location>
</feature>
<dbReference type="Proteomes" id="UP001321486">
    <property type="component" value="Chromosome"/>
</dbReference>